<feature type="domain" description="GHMP kinase C-terminal" evidence="6">
    <location>
        <begin position="212"/>
        <end position="271"/>
    </location>
</feature>
<dbReference type="Gene3D" id="3.30.230.10">
    <property type="match status" value="1"/>
</dbReference>
<protein>
    <submittedName>
        <fullName evidence="7">Uncharacterized protein</fullName>
    </submittedName>
</protein>
<dbReference type="GO" id="GO:0016301">
    <property type="term" value="F:kinase activity"/>
    <property type="evidence" value="ECO:0007669"/>
    <property type="project" value="UniProtKB-KW"/>
</dbReference>
<keyword evidence="4" id="KW-0067">ATP-binding</keyword>
<dbReference type="InterPro" id="IPR013750">
    <property type="entry name" value="GHMP_kinase_C_dom"/>
</dbReference>
<dbReference type="PANTHER" id="PTHR43527:SF1">
    <property type="entry name" value="L-THREONINE KINASE"/>
    <property type="match status" value="1"/>
</dbReference>
<dbReference type="PANTHER" id="PTHR43527">
    <property type="entry name" value="4-DIPHOSPHOCYTIDYL-2-C-METHYL-D-ERYTHRITOL KINASE, CHLOROPLASTIC"/>
    <property type="match status" value="1"/>
</dbReference>
<gene>
    <name evidence="7" type="ORF">METZ01_LOCUS36258</name>
</gene>
<evidence type="ECO:0000256" key="1">
    <source>
        <dbReference type="ARBA" id="ARBA00022679"/>
    </source>
</evidence>
<dbReference type="Pfam" id="PF08544">
    <property type="entry name" value="GHMP_kinases_C"/>
    <property type="match status" value="1"/>
</dbReference>
<dbReference type="EMBL" id="UINC01001549">
    <property type="protein sequence ID" value="SUZ83404.1"/>
    <property type="molecule type" value="Genomic_DNA"/>
</dbReference>
<evidence type="ECO:0000256" key="4">
    <source>
        <dbReference type="ARBA" id="ARBA00022840"/>
    </source>
</evidence>
<dbReference type="SUPFAM" id="SSF54211">
    <property type="entry name" value="Ribosomal protein S5 domain 2-like"/>
    <property type="match status" value="1"/>
</dbReference>
<dbReference type="AlphaFoldDB" id="A0A381QWS3"/>
<keyword evidence="2" id="KW-0547">Nucleotide-binding</keyword>
<dbReference type="InterPro" id="IPR006204">
    <property type="entry name" value="GHMP_kinase_N_dom"/>
</dbReference>
<dbReference type="InterPro" id="IPR012363">
    <property type="entry name" value="PduX"/>
</dbReference>
<evidence type="ECO:0000256" key="3">
    <source>
        <dbReference type="ARBA" id="ARBA00022777"/>
    </source>
</evidence>
<reference evidence="7" key="1">
    <citation type="submission" date="2018-05" db="EMBL/GenBank/DDBJ databases">
        <authorList>
            <person name="Lanie J.A."/>
            <person name="Ng W.-L."/>
            <person name="Kazmierczak K.M."/>
            <person name="Andrzejewski T.M."/>
            <person name="Davidsen T.M."/>
            <person name="Wayne K.J."/>
            <person name="Tettelin H."/>
            <person name="Glass J.I."/>
            <person name="Rusch D."/>
            <person name="Podicherti R."/>
            <person name="Tsui H.-C.T."/>
            <person name="Winkler M.E."/>
        </authorList>
    </citation>
    <scope>NUCLEOTIDE SEQUENCE</scope>
</reference>
<keyword evidence="3" id="KW-0418">Kinase</keyword>
<dbReference type="PIRSF" id="PIRSF033887">
    <property type="entry name" value="PduX"/>
    <property type="match status" value="1"/>
</dbReference>
<sequence length="310" mass="32834">MASSTDKSPEEGEEVTRLLGSAIVRAPGVCGELAQGVIEGIHFLVTCPVDFYSRVKVDIYSDGPGVEAPQDCEKAAAAVRRTLFHLKNAKVRAKLSINNPIPRGKGMASSSADLAAAIAATGLALGEEISPYQIAQIALSIEPTDGIMIPGVALFDHRAGIIRESLGPPPPMEIVALDLGGTVDTVQFNMVDRFQRWQSVDEQTGEALRLLRRGIEEQDPALVGQGASISAEASQTVLAKPRLAEVKEFAESVGAVGVNVGHSGTIMGVLLDARERRGKSTYHKALSAFPDAESVYHFRLLGGGVQRVDA</sequence>
<evidence type="ECO:0000256" key="2">
    <source>
        <dbReference type="ARBA" id="ARBA00022741"/>
    </source>
</evidence>
<dbReference type="GO" id="GO:0005524">
    <property type="term" value="F:ATP binding"/>
    <property type="evidence" value="ECO:0007669"/>
    <property type="project" value="UniProtKB-KW"/>
</dbReference>
<dbReference type="InterPro" id="IPR020568">
    <property type="entry name" value="Ribosomal_Su5_D2-typ_SF"/>
</dbReference>
<accession>A0A381QWS3</accession>
<evidence type="ECO:0000313" key="7">
    <source>
        <dbReference type="EMBL" id="SUZ83404.1"/>
    </source>
</evidence>
<dbReference type="Pfam" id="PF00288">
    <property type="entry name" value="GHMP_kinases_N"/>
    <property type="match status" value="1"/>
</dbReference>
<name>A0A381QWS3_9ZZZZ</name>
<feature type="domain" description="GHMP kinase N-terminal" evidence="5">
    <location>
        <begin position="75"/>
        <end position="143"/>
    </location>
</feature>
<proteinExistence type="predicted"/>
<evidence type="ECO:0000259" key="6">
    <source>
        <dbReference type="Pfam" id="PF08544"/>
    </source>
</evidence>
<evidence type="ECO:0000259" key="5">
    <source>
        <dbReference type="Pfam" id="PF00288"/>
    </source>
</evidence>
<organism evidence="7">
    <name type="scientific">marine metagenome</name>
    <dbReference type="NCBI Taxonomy" id="408172"/>
    <lineage>
        <taxon>unclassified sequences</taxon>
        <taxon>metagenomes</taxon>
        <taxon>ecological metagenomes</taxon>
    </lineage>
</organism>
<keyword evidence="1" id="KW-0808">Transferase</keyword>
<dbReference type="InterPro" id="IPR014721">
    <property type="entry name" value="Ribsml_uS5_D2-typ_fold_subgr"/>
</dbReference>